<accession>A0A1E7EYW0</accession>
<dbReference type="InParanoid" id="A0A1E7EYW0"/>
<evidence type="ECO:0000313" key="3">
    <source>
        <dbReference type="Proteomes" id="UP000095751"/>
    </source>
</evidence>
<feature type="region of interest" description="Disordered" evidence="1">
    <location>
        <begin position="108"/>
        <end position="129"/>
    </location>
</feature>
<dbReference type="KEGG" id="fcy:FRACYDRAFT_246096"/>
<keyword evidence="3" id="KW-1185">Reference proteome</keyword>
<dbReference type="AlphaFoldDB" id="A0A1E7EYW0"/>
<gene>
    <name evidence="2" type="ORF">FRACYDRAFT_246096</name>
</gene>
<evidence type="ECO:0000313" key="2">
    <source>
        <dbReference type="EMBL" id="OEU10995.1"/>
    </source>
</evidence>
<reference evidence="2 3" key="1">
    <citation type="submission" date="2016-09" db="EMBL/GenBank/DDBJ databases">
        <title>Extensive genetic diversity and differential bi-allelic expression allows diatom success in the polar Southern Ocean.</title>
        <authorList>
            <consortium name="DOE Joint Genome Institute"/>
            <person name="Mock T."/>
            <person name="Otillar R.P."/>
            <person name="Strauss J."/>
            <person name="Dupont C."/>
            <person name="Frickenhaus S."/>
            <person name="Maumus F."/>
            <person name="Mcmullan M."/>
            <person name="Sanges R."/>
            <person name="Schmutz J."/>
            <person name="Toseland A."/>
            <person name="Valas R."/>
            <person name="Veluchamy A."/>
            <person name="Ward B.J."/>
            <person name="Allen A."/>
            <person name="Barry K."/>
            <person name="Falciatore A."/>
            <person name="Ferrante M."/>
            <person name="Fortunato A.E."/>
            <person name="Gloeckner G."/>
            <person name="Gruber A."/>
            <person name="Hipkin R."/>
            <person name="Janech M."/>
            <person name="Kroth P."/>
            <person name="Leese F."/>
            <person name="Lindquist E."/>
            <person name="Lyon B.R."/>
            <person name="Martin J."/>
            <person name="Mayer C."/>
            <person name="Parker M."/>
            <person name="Quesneville H."/>
            <person name="Raymond J."/>
            <person name="Uhlig C."/>
            <person name="Valentin K.U."/>
            <person name="Worden A.Z."/>
            <person name="Armbrust E.V."/>
            <person name="Bowler C."/>
            <person name="Green B."/>
            <person name="Moulton V."/>
            <person name="Van Oosterhout C."/>
            <person name="Grigoriev I."/>
        </authorList>
    </citation>
    <scope>NUCLEOTIDE SEQUENCE [LARGE SCALE GENOMIC DNA]</scope>
    <source>
        <strain evidence="2 3">CCMP1102</strain>
    </source>
</reference>
<dbReference type="EMBL" id="KV784369">
    <property type="protein sequence ID" value="OEU10995.1"/>
    <property type="molecule type" value="Genomic_DNA"/>
</dbReference>
<sequence>MQVQIAGIGVMYDVHLVISRGKKLLILCQCYHVFSNWEGVLLEALRQSRVYLLVPTFIHTISQCSLSQKKFSKCHINWQIIEETQQQVIFKTFTCSFPGPVRQLQPGEPCPATDHSHGMEDSIPLNGLV</sequence>
<name>A0A1E7EYW0_9STRA</name>
<dbReference type="Proteomes" id="UP000095751">
    <property type="component" value="Unassembled WGS sequence"/>
</dbReference>
<protein>
    <submittedName>
        <fullName evidence="2">Uncharacterized protein</fullName>
    </submittedName>
</protein>
<organism evidence="2 3">
    <name type="scientific">Fragilariopsis cylindrus CCMP1102</name>
    <dbReference type="NCBI Taxonomy" id="635003"/>
    <lineage>
        <taxon>Eukaryota</taxon>
        <taxon>Sar</taxon>
        <taxon>Stramenopiles</taxon>
        <taxon>Ochrophyta</taxon>
        <taxon>Bacillariophyta</taxon>
        <taxon>Bacillariophyceae</taxon>
        <taxon>Bacillariophycidae</taxon>
        <taxon>Bacillariales</taxon>
        <taxon>Bacillariaceae</taxon>
        <taxon>Fragilariopsis</taxon>
    </lineage>
</organism>
<proteinExistence type="predicted"/>
<evidence type="ECO:0000256" key="1">
    <source>
        <dbReference type="SAM" id="MobiDB-lite"/>
    </source>
</evidence>